<dbReference type="EMBL" id="KZ665001">
    <property type="protein sequence ID" value="PPS02012.1"/>
    <property type="molecule type" value="Genomic_DNA"/>
</dbReference>
<gene>
    <name evidence="1" type="ORF">GOBAR_AA18650</name>
</gene>
<dbReference type="AlphaFoldDB" id="A0A2P5XFC5"/>
<name>A0A2P5XFC5_GOSBA</name>
<sequence>MMNELLELELWRIIGQDNDNSGRGYSGGGRAMLHGRVHLCSLLSRSCYFDRLDHGRWARACRTLVLNSQFQPQVIDIGVSHVNIAWPWKLIEFTLLIPAINFINIRFKTSTIYLKSAKFGMNYLDCTIWENTEYRKRDCSVRFRGDNTRVCYI</sequence>
<reference evidence="1 2" key="1">
    <citation type="submission" date="2015-01" db="EMBL/GenBank/DDBJ databases">
        <title>Genome of allotetraploid Gossypium barbadense reveals genomic plasticity and fiber elongation in cotton evolution.</title>
        <authorList>
            <person name="Chen X."/>
            <person name="Liu X."/>
            <person name="Zhao B."/>
            <person name="Zheng H."/>
            <person name="Hu Y."/>
            <person name="Lu G."/>
            <person name="Yang C."/>
            <person name="Chen J."/>
            <person name="Shan C."/>
            <person name="Zhang L."/>
            <person name="Zhou Y."/>
            <person name="Wang L."/>
            <person name="Guo W."/>
            <person name="Bai Y."/>
            <person name="Ruan J."/>
            <person name="Shangguan X."/>
            <person name="Mao Y."/>
            <person name="Jiang J."/>
            <person name="Zhu Y."/>
            <person name="Lei J."/>
            <person name="Kang H."/>
            <person name="Chen S."/>
            <person name="He X."/>
            <person name="Wang R."/>
            <person name="Wang Y."/>
            <person name="Chen J."/>
            <person name="Wang L."/>
            <person name="Yu S."/>
            <person name="Wang B."/>
            <person name="Wei J."/>
            <person name="Song S."/>
            <person name="Lu X."/>
            <person name="Gao Z."/>
            <person name="Gu W."/>
            <person name="Deng X."/>
            <person name="Ma D."/>
            <person name="Wang S."/>
            <person name="Liang W."/>
            <person name="Fang L."/>
            <person name="Cai C."/>
            <person name="Zhu X."/>
            <person name="Zhou B."/>
            <person name="Zhang Y."/>
            <person name="Chen Z."/>
            <person name="Xu S."/>
            <person name="Zhu R."/>
            <person name="Wang S."/>
            <person name="Zhang T."/>
            <person name="Zhao G."/>
        </authorList>
    </citation>
    <scope>NUCLEOTIDE SEQUENCE [LARGE SCALE GENOMIC DNA]</scope>
    <source>
        <strain evidence="2">cv. Xinhai21</strain>
        <tissue evidence="1">Leaf</tissue>
    </source>
</reference>
<protein>
    <submittedName>
        <fullName evidence="1">Uncharacterized protein</fullName>
    </submittedName>
</protein>
<accession>A0A2P5XFC5</accession>
<proteinExistence type="predicted"/>
<dbReference type="Proteomes" id="UP000239757">
    <property type="component" value="Unassembled WGS sequence"/>
</dbReference>
<organism evidence="1 2">
    <name type="scientific">Gossypium barbadense</name>
    <name type="common">Sea Island cotton</name>
    <name type="synonym">Hibiscus barbadensis</name>
    <dbReference type="NCBI Taxonomy" id="3634"/>
    <lineage>
        <taxon>Eukaryota</taxon>
        <taxon>Viridiplantae</taxon>
        <taxon>Streptophyta</taxon>
        <taxon>Embryophyta</taxon>
        <taxon>Tracheophyta</taxon>
        <taxon>Spermatophyta</taxon>
        <taxon>Magnoliopsida</taxon>
        <taxon>eudicotyledons</taxon>
        <taxon>Gunneridae</taxon>
        <taxon>Pentapetalae</taxon>
        <taxon>rosids</taxon>
        <taxon>malvids</taxon>
        <taxon>Malvales</taxon>
        <taxon>Malvaceae</taxon>
        <taxon>Malvoideae</taxon>
        <taxon>Gossypium</taxon>
    </lineage>
</organism>
<evidence type="ECO:0000313" key="2">
    <source>
        <dbReference type="Proteomes" id="UP000239757"/>
    </source>
</evidence>
<evidence type="ECO:0000313" key="1">
    <source>
        <dbReference type="EMBL" id="PPS02012.1"/>
    </source>
</evidence>